<keyword evidence="6 18" id="KW-0349">Heme</keyword>
<dbReference type="GO" id="GO:0004497">
    <property type="term" value="F:monooxygenase activity"/>
    <property type="evidence" value="ECO:0007669"/>
    <property type="project" value="UniProtKB-KW"/>
</dbReference>
<dbReference type="InterPro" id="IPR036396">
    <property type="entry name" value="Cyt_P450_sf"/>
</dbReference>
<dbReference type="SUPFAM" id="SSF48264">
    <property type="entry name" value="Cytochrome P450"/>
    <property type="match status" value="1"/>
</dbReference>
<evidence type="ECO:0000256" key="8">
    <source>
        <dbReference type="ARBA" id="ARBA00022723"/>
    </source>
</evidence>
<keyword evidence="10" id="KW-0560">Oxidoreductase</keyword>
<feature type="transmembrane region" description="Helical" evidence="19">
    <location>
        <begin position="57"/>
        <end position="77"/>
    </location>
</feature>
<evidence type="ECO:0000256" key="10">
    <source>
        <dbReference type="ARBA" id="ARBA00023002"/>
    </source>
</evidence>
<evidence type="ECO:0000313" key="20">
    <source>
        <dbReference type="EMBL" id="KAA8631084.1"/>
    </source>
</evidence>
<keyword evidence="14" id="KW-0045">Antibiotic biosynthesis</keyword>
<dbReference type="InterPro" id="IPR001128">
    <property type="entry name" value="Cyt_P450"/>
</dbReference>
<keyword evidence="7 19" id="KW-0812">Transmembrane</keyword>
<keyword evidence="9 19" id="KW-1133">Transmembrane helix</keyword>
<evidence type="ECO:0000256" key="1">
    <source>
        <dbReference type="ARBA" id="ARBA00001971"/>
    </source>
</evidence>
<evidence type="ECO:0000256" key="6">
    <source>
        <dbReference type="ARBA" id="ARBA00022617"/>
    </source>
</evidence>
<comment type="caution">
    <text evidence="20">The sequence shown here is derived from an EMBL/GenBank/DDBJ whole genome shotgun (WGS) entry which is preliminary data.</text>
</comment>
<comment type="pathway">
    <text evidence="3">Antibiotic biosynthesis.</text>
</comment>
<accession>A0A8S8ZK66</accession>
<dbReference type="GO" id="GO:0020037">
    <property type="term" value="F:heme binding"/>
    <property type="evidence" value="ECO:0007669"/>
    <property type="project" value="InterPro"/>
</dbReference>
<keyword evidence="8 18" id="KW-0479">Metal-binding</keyword>
<evidence type="ECO:0000256" key="4">
    <source>
        <dbReference type="ARBA" id="ARBA00004972"/>
    </source>
</evidence>
<gene>
    <name evidence="20" type="ORF">SMACR_08952</name>
</gene>
<dbReference type="PANTHER" id="PTHR24305:SF77">
    <property type="entry name" value="CYTOCHROME P450 MONOOXYGENASE"/>
    <property type="match status" value="1"/>
</dbReference>
<evidence type="ECO:0000256" key="17">
    <source>
        <dbReference type="ARBA" id="ARBA00079990"/>
    </source>
</evidence>
<name>A0A8S8ZK66_SORMA</name>
<evidence type="ECO:0000256" key="14">
    <source>
        <dbReference type="ARBA" id="ARBA00023194"/>
    </source>
</evidence>
<evidence type="ECO:0000256" key="7">
    <source>
        <dbReference type="ARBA" id="ARBA00022692"/>
    </source>
</evidence>
<evidence type="ECO:0000256" key="19">
    <source>
        <dbReference type="SAM" id="Phobius"/>
    </source>
</evidence>
<keyword evidence="13" id="KW-0503">Monooxygenase</keyword>
<organism evidence="20 21">
    <name type="scientific">Sordaria macrospora</name>
    <dbReference type="NCBI Taxonomy" id="5147"/>
    <lineage>
        <taxon>Eukaryota</taxon>
        <taxon>Fungi</taxon>
        <taxon>Dikarya</taxon>
        <taxon>Ascomycota</taxon>
        <taxon>Pezizomycotina</taxon>
        <taxon>Sordariomycetes</taxon>
        <taxon>Sordariomycetidae</taxon>
        <taxon>Sordariales</taxon>
        <taxon>Sordariaceae</taxon>
        <taxon>Sordaria</taxon>
    </lineage>
</organism>
<comment type="pathway">
    <text evidence="4">Hormone biosynthesis.</text>
</comment>
<dbReference type="OMA" id="CIRMDPW"/>
<proteinExistence type="inferred from homology"/>
<evidence type="ECO:0000256" key="9">
    <source>
        <dbReference type="ARBA" id="ARBA00022989"/>
    </source>
</evidence>
<evidence type="ECO:0000256" key="5">
    <source>
        <dbReference type="ARBA" id="ARBA00010617"/>
    </source>
</evidence>
<evidence type="ECO:0000256" key="16">
    <source>
        <dbReference type="ARBA" id="ARBA00068222"/>
    </source>
</evidence>
<dbReference type="PRINTS" id="PR00385">
    <property type="entry name" value="P450"/>
</dbReference>
<keyword evidence="12" id="KW-0843">Virulence</keyword>
<dbReference type="InterPro" id="IPR050121">
    <property type="entry name" value="Cytochrome_P450_monoxygenase"/>
</dbReference>
<dbReference type="VEuPathDB" id="FungiDB:SMAC_08952"/>
<evidence type="ECO:0000313" key="21">
    <source>
        <dbReference type="Proteomes" id="UP000433876"/>
    </source>
</evidence>
<dbReference type="InterPro" id="IPR002401">
    <property type="entry name" value="Cyt_P450_E_grp-I"/>
</dbReference>
<feature type="binding site" description="axial binding residue" evidence="18">
    <location>
        <position position="504"/>
    </location>
    <ligand>
        <name>heme</name>
        <dbReference type="ChEBI" id="CHEBI:30413"/>
    </ligand>
    <ligandPart>
        <name>Fe</name>
        <dbReference type="ChEBI" id="CHEBI:18248"/>
    </ligandPart>
</feature>
<reference evidence="20 21" key="1">
    <citation type="submission" date="2017-07" db="EMBL/GenBank/DDBJ databases">
        <title>Genome sequence of the Sordaria macrospora wild type strain R19027.</title>
        <authorList>
            <person name="Nowrousian M."/>
            <person name="Teichert I."/>
            <person name="Kueck U."/>
        </authorList>
    </citation>
    <scope>NUCLEOTIDE SEQUENCE [LARGE SCALE GENOMIC DNA]</scope>
    <source>
        <strain evidence="20 21">R19027</strain>
        <tissue evidence="20">Mycelium</tissue>
    </source>
</reference>
<evidence type="ECO:0000256" key="13">
    <source>
        <dbReference type="ARBA" id="ARBA00023033"/>
    </source>
</evidence>
<evidence type="ECO:0000256" key="12">
    <source>
        <dbReference type="ARBA" id="ARBA00023026"/>
    </source>
</evidence>
<evidence type="ECO:0000256" key="15">
    <source>
        <dbReference type="ARBA" id="ARBA00067672"/>
    </source>
</evidence>
<dbReference type="GO" id="GO:0005506">
    <property type="term" value="F:iron ion binding"/>
    <property type="evidence" value="ECO:0007669"/>
    <property type="project" value="InterPro"/>
</dbReference>
<evidence type="ECO:0000256" key="2">
    <source>
        <dbReference type="ARBA" id="ARBA00004167"/>
    </source>
</evidence>
<evidence type="ECO:0000256" key="3">
    <source>
        <dbReference type="ARBA" id="ARBA00004792"/>
    </source>
</evidence>
<comment type="subcellular location">
    <subcellularLocation>
        <location evidence="2">Membrane</location>
        <topology evidence="2">Single-pass membrane protein</topology>
    </subcellularLocation>
</comment>
<dbReference type="FunFam" id="1.10.630.10:FF:000076">
    <property type="entry name" value="Cytochrome P450 monooxygenase"/>
    <property type="match status" value="1"/>
</dbReference>
<comment type="similarity">
    <text evidence="5">Belongs to the cytochrome P450 family.</text>
</comment>
<evidence type="ECO:0000256" key="11">
    <source>
        <dbReference type="ARBA" id="ARBA00023004"/>
    </source>
</evidence>
<dbReference type="GO" id="GO:0016020">
    <property type="term" value="C:membrane"/>
    <property type="evidence" value="ECO:0007669"/>
    <property type="project" value="UniProtKB-SubCell"/>
</dbReference>
<keyword evidence="11 18" id="KW-0408">Iron</keyword>
<dbReference type="Gene3D" id="1.10.630.10">
    <property type="entry name" value="Cytochrome P450"/>
    <property type="match status" value="1"/>
</dbReference>
<dbReference type="EMBL" id="NMPR01000086">
    <property type="protein sequence ID" value="KAA8631084.1"/>
    <property type="molecule type" value="Genomic_DNA"/>
</dbReference>
<evidence type="ECO:0000256" key="18">
    <source>
        <dbReference type="PIRSR" id="PIRSR602401-1"/>
    </source>
</evidence>
<keyword evidence="19" id="KW-0472">Membrane</keyword>
<comment type="cofactor">
    <cofactor evidence="1 18">
        <name>heme</name>
        <dbReference type="ChEBI" id="CHEBI:30413"/>
    </cofactor>
</comment>
<dbReference type="Proteomes" id="UP000433876">
    <property type="component" value="Unassembled WGS sequence"/>
</dbReference>
<dbReference type="GO" id="GO:0017000">
    <property type="term" value="P:antibiotic biosynthetic process"/>
    <property type="evidence" value="ECO:0007669"/>
    <property type="project" value="UniProtKB-KW"/>
</dbReference>
<dbReference type="GO" id="GO:0016705">
    <property type="term" value="F:oxidoreductase activity, acting on paired donors, with incorporation or reduction of molecular oxygen"/>
    <property type="evidence" value="ECO:0007669"/>
    <property type="project" value="InterPro"/>
</dbReference>
<dbReference type="PANTHER" id="PTHR24305">
    <property type="entry name" value="CYTOCHROME P450"/>
    <property type="match status" value="1"/>
</dbReference>
<sequence length="559" mass="62509">MFFCACEKPISTASHSPVSGHLVDILATRTSTAMALTELLGAVPLVSSGMPKFQVAAIYLVLGFISWYTISSITAWYRLKDFPGPPTTGFSNLWAARAVWTGKSWKIFPEAQEKHGPITRIGPNALMVRDPATVVNINGVRGGYHRPKDFYDCIRMDPWDHTVLSETDSAVHNDRKTKIYGGYNGRGEMDMEKDVNMVVSDAVELIRTKYMHSATSGPKPPLDYCRTARLIAVDSVTQTGFGKAWGDVREEKDHYGWLAFVDQMFRYLHTFAYIPALSKIVASKPVMILFGPKPTDNTGMGQFLGLIEREVAKRYKNGEAKGEPIKSDTGRSCMLDEWVKNGISQRMAALEVSAQLPAGSDTTATALQGTMLYLLSNPTAYSRLKSEIATGIREGRISSPITDKEARQLPYLQAVLNEGIRMVPPVMNGFPRQVPPEGDTICGRFIPGGTDIFVDYVGMLKDKSVFGEDAHMFRPERYLEGTKEHRDRLFKTTDLAFSHGKWKCLGQKLAWLQLQKVTVEFMRNFDLQIVDPMNPCRIRCFCTPELDDLMVRVTEAKLE</sequence>
<dbReference type="Pfam" id="PF00067">
    <property type="entry name" value="p450"/>
    <property type="match status" value="1"/>
</dbReference>
<protein>
    <recommendedName>
        <fullName evidence="16">Cytochrome P450 monooxygenase ABA1</fullName>
    </recommendedName>
    <alternativeName>
        <fullName evidence="17">Abscisic acid biosynthesis protein 1</fullName>
    </alternativeName>
    <alternativeName>
        <fullName evidence="15">Cytochrome P450 monooxygenase aba1</fullName>
    </alternativeName>
</protein>
<dbReference type="CDD" id="cd11060">
    <property type="entry name" value="CYP57A1-like"/>
    <property type="match status" value="1"/>
</dbReference>
<dbReference type="PRINTS" id="PR00463">
    <property type="entry name" value="EP450I"/>
</dbReference>
<dbReference type="AlphaFoldDB" id="A0A8S8ZK66"/>